<dbReference type="Gene3D" id="3.30.1370.60">
    <property type="entry name" value="Hypothetical oxidoreductase yiak, domain 2"/>
    <property type="match status" value="1"/>
</dbReference>
<evidence type="ECO:0000256" key="2">
    <source>
        <dbReference type="ARBA" id="ARBA00023002"/>
    </source>
</evidence>
<dbReference type="OrthoDB" id="7881616at2759"/>
<proteinExistence type="inferred from homology"/>
<keyword evidence="2" id="KW-0560">Oxidoreductase</keyword>
<accession>A0A812AZS6</accession>
<evidence type="ECO:0000256" key="1">
    <source>
        <dbReference type="ARBA" id="ARBA00006056"/>
    </source>
</evidence>
<gene>
    <name evidence="3" type="ORF">SPHA_8719</name>
</gene>
<dbReference type="Pfam" id="PF02615">
    <property type="entry name" value="Ldh_2"/>
    <property type="match status" value="1"/>
</dbReference>
<dbReference type="InterPro" id="IPR003767">
    <property type="entry name" value="Malate/L-lactate_DH-like"/>
</dbReference>
<organism evidence="3 4">
    <name type="scientific">Acanthosepion pharaonis</name>
    <name type="common">Pharaoh cuttlefish</name>
    <name type="synonym">Sepia pharaonis</name>
    <dbReference type="NCBI Taxonomy" id="158019"/>
    <lineage>
        <taxon>Eukaryota</taxon>
        <taxon>Metazoa</taxon>
        <taxon>Spiralia</taxon>
        <taxon>Lophotrochozoa</taxon>
        <taxon>Mollusca</taxon>
        <taxon>Cephalopoda</taxon>
        <taxon>Coleoidea</taxon>
        <taxon>Decapodiformes</taxon>
        <taxon>Sepiida</taxon>
        <taxon>Sepiina</taxon>
        <taxon>Sepiidae</taxon>
        <taxon>Acanthosepion</taxon>
    </lineage>
</organism>
<dbReference type="InterPro" id="IPR043144">
    <property type="entry name" value="Mal/L-sulf/L-lact_DH-like_ah"/>
</dbReference>
<dbReference type="SUPFAM" id="SSF89733">
    <property type="entry name" value="L-sulfolactate dehydrogenase-like"/>
    <property type="match status" value="1"/>
</dbReference>
<dbReference type="Gene3D" id="1.10.1530.10">
    <property type="match status" value="1"/>
</dbReference>
<evidence type="ECO:0000313" key="4">
    <source>
        <dbReference type="Proteomes" id="UP000597762"/>
    </source>
</evidence>
<comment type="similarity">
    <text evidence="1">Belongs to the LDH2/MDH2 oxidoreductase family.</text>
</comment>
<evidence type="ECO:0008006" key="5">
    <source>
        <dbReference type="Google" id="ProtNLM"/>
    </source>
</evidence>
<dbReference type="PANTHER" id="PTHR11091">
    <property type="entry name" value="OXIDOREDUCTASE-RELATED"/>
    <property type="match status" value="1"/>
</dbReference>
<evidence type="ECO:0000313" key="3">
    <source>
        <dbReference type="EMBL" id="CAE1166107.1"/>
    </source>
</evidence>
<name>A0A812AZS6_ACAPH</name>
<dbReference type="PANTHER" id="PTHR11091:SF0">
    <property type="entry name" value="MALATE DEHYDROGENASE"/>
    <property type="match status" value="1"/>
</dbReference>
<dbReference type="EMBL" id="CAHIKZ030000284">
    <property type="protein sequence ID" value="CAE1166107.1"/>
    <property type="molecule type" value="Genomic_DNA"/>
</dbReference>
<dbReference type="GO" id="GO:0016491">
    <property type="term" value="F:oxidoreductase activity"/>
    <property type="evidence" value="ECO:0007669"/>
    <property type="project" value="UniProtKB-KW"/>
</dbReference>
<dbReference type="Proteomes" id="UP000597762">
    <property type="component" value="Unassembled WGS sequence"/>
</dbReference>
<keyword evidence="4" id="KW-1185">Reference proteome</keyword>
<protein>
    <recommendedName>
        <fullName evidence="5">Malate dehydrogenase</fullName>
    </recommendedName>
</protein>
<dbReference type="AlphaFoldDB" id="A0A812AZS6"/>
<dbReference type="InterPro" id="IPR036111">
    <property type="entry name" value="Mal/L-sulfo/L-lacto_DH-like_sf"/>
</dbReference>
<comment type="caution">
    <text evidence="3">The sequence shown here is derived from an EMBL/GenBank/DDBJ whole genome shotgun (WGS) entry which is preliminary data.</text>
</comment>
<dbReference type="InterPro" id="IPR043143">
    <property type="entry name" value="Mal/L-sulf/L-lact_DH-like_NADP"/>
</dbReference>
<reference evidence="3" key="1">
    <citation type="submission" date="2021-01" db="EMBL/GenBank/DDBJ databases">
        <authorList>
            <person name="Li R."/>
            <person name="Bekaert M."/>
        </authorList>
    </citation>
    <scope>NUCLEOTIDE SEQUENCE</scope>
    <source>
        <strain evidence="3">Farmed</strain>
    </source>
</reference>
<sequence length="360" mass="38533">MESKVKFVTVAAEELFNFVVRCAERAGAKKPHAESLAELLVAADTRGHFSHGLNRLEMYVRDLQTETTSSENEPKVMKETVGTALVDGCNVLGPVVGKFCIDLAIKKAKQTGVGWVCATGSNHFGIAGWYSIRAANEGLLGMAFTNTSPLMVPTRAQKPALGTNPISVAAPANNDSFVLDMATTTVALGKIEINKRKDMEIPEGWGVDGEGQVTKNPDAVLSDGGLLPLGGTEENGGYKGYGLALMVEVFCGILAGANYGPNIRSWKSTSTAANLGQCFVALDPSAFAPGFTDRMSDIMTTLRNMTPVQGQPSVMIPGDPERKHEEKCASLGGIPYHPNQIEFAIRLADKLEIEQMKIKK</sequence>